<gene>
    <name evidence="1" type="ORF">SteCoe_30598</name>
</gene>
<organism evidence="1 2">
    <name type="scientific">Stentor coeruleus</name>
    <dbReference type="NCBI Taxonomy" id="5963"/>
    <lineage>
        <taxon>Eukaryota</taxon>
        <taxon>Sar</taxon>
        <taxon>Alveolata</taxon>
        <taxon>Ciliophora</taxon>
        <taxon>Postciliodesmatophora</taxon>
        <taxon>Heterotrichea</taxon>
        <taxon>Heterotrichida</taxon>
        <taxon>Stentoridae</taxon>
        <taxon>Stentor</taxon>
    </lineage>
</organism>
<dbReference type="OrthoDB" id="10625697at2759"/>
<name>A0A1R2B393_9CILI</name>
<comment type="caution">
    <text evidence="1">The sequence shown here is derived from an EMBL/GenBank/DDBJ whole genome shotgun (WGS) entry which is preliminary data.</text>
</comment>
<dbReference type="AlphaFoldDB" id="A0A1R2B393"/>
<protein>
    <submittedName>
        <fullName evidence="1">Uncharacterized protein</fullName>
    </submittedName>
</protein>
<accession>A0A1R2B393</accession>
<keyword evidence="2" id="KW-1185">Reference proteome</keyword>
<evidence type="ECO:0000313" key="2">
    <source>
        <dbReference type="Proteomes" id="UP000187209"/>
    </source>
</evidence>
<proteinExistence type="predicted"/>
<reference evidence="1 2" key="1">
    <citation type="submission" date="2016-11" db="EMBL/GenBank/DDBJ databases">
        <title>The macronuclear genome of Stentor coeruleus: a giant cell with tiny introns.</title>
        <authorList>
            <person name="Slabodnick M."/>
            <person name="Ruby J.G."/>
            <person name="Reiff S.B."/>
            <person name="Swart E.C."/>
            <person name="Gosai S."/>
            <person name="Prabakaran S."/>
            <person name="Witkowska E."/>
            <person name="Larue G.E."/>
            <person name="Fisher S."/>
            <person name="Freeman R.M."/>
            <person name="Gunawardena J."/>
            <person name="Chu W."/>
            <person name="Stover N.A."/>
            <person name="Gregory B.D."/>
            <person name="Nowacki M."/>
            <person name="Derisi J."/>
            <person name="Roy S.W."/>
            <person name="Marshall W.F."/>
            <person name="Sood P."/>
        </authorList>
    </citation>
    <scope>NUCLEOTIDE SEQUENCE [LARGE SCALE GENOMIC DNA]</scope>
    <source>
        <strain evidence="1">WM001</strain>
    </source>
</reference>
<evidence type="ECO:0000313" key="1">
    <source>
        <dbReference type="EMBL" id="OMJ71254.1"/>
    </source>
</evidence>
<dbReference type="EMBL" id="MPUH01001009">
    <property type="protein sequence ID" value="OMJ71254.1"/>
    <property type="molecule type" value="Genomic_DNA"/>
</dbReference>
<dbReference type="Proteomes" id="UP000187209">
    <property type="component" value="Unassembled WGS sequence"/>
</dbReference>
<sequence length="1102" mass="125851">MAGISFKEEALKYGANDSINLNYSEDMPILGQLNWAQVFYLMNSAVICKVYNTSIVMEQVFFIVPDNQPEVRLSVDSAKKIVIAVPAPIVPSLGLKCDQNTFTLFVATAYERIFKFTFFQGWGFSNSKLKETGGYLLNGVRPKSFALLSHCNEECDACIGLDQSALGLITLPETQNGEFVTFDKLLESRPSTSIFKTLASFVTRVPNNEQVVRIANMKNNILVTLSSYGILRIFNTLSRTFIGDIDLETGEIFDYKFAYFVDTDYKSISVAYLNEKQWWIYSIRVNKSSFEILSKFTEKGHLKDLQINGQGIWTVWKTEYDQKIIFKSHLGNINGVYTLDDEMITQNLEDNMYTNHPNPNKEDIIKRLLVPGRFSKKDLQVSLIKITASPMEEDNCDNQTLLERLSIDQIISLLSAVKTQQILNTEIQALCCCDEMGLFPTVVIRGEENLGILREVREEFEGMSLYIQKTALINYSLIKSGAPEHLSKFKFSCASEGIEKALCVIRLWRMTFCSILNSKTIPLRTALIKISKEHMPYHLLQLLKKSLPPDIDEVIKDELKALGGFFELKAERTFIPSTSYWPDFALSFLGISLKSHITAIADYCIDLALLTLLTYTVLKPFVFRIITEKELHPCMQIAITFYALKRIVNSAVGDYEKKPLENGSASGNWPGQNMIFNDTDCHGNLEEYSYPVTICSIYARDKSDLVLGDKNLFCLSSINDWVTNFLYVGVRNILVLNDQYNFSTSIISKILAYYGESEILMQYFQDLEYVNSASLYLISRSYQEGKNEELSQENFIRGGAILESGDYNESYTNFIEGPWDIDIQPDNVNYLSIYNTSFEKITKNTNNKRIALTDFFISSLYADFEDDKTLSIIKKLATGKNYSEAVTILQAQLNKKIVKNCLWDLIDIAIQNGDFSMLLQIPLNSLLKEIALAKLQEKASCEQFDLIKIVSSERYFYRAANLFLNEVRTEDRVEYHSDRIPWSQALYMFAMTNQYYCTAAEAMYRYAMEISSFLNALVDNKHESVEDLEFLKQLVKENLLLATLAARNINRDTEKCWFLVSNNSKGFRKMEGSQSSEETPARKYVTLMELEQKFKNILLASI</sequence>